<sequence>MVPQKGIIEMVTIDLAFVLGWTPHQHEHKHSDGTMSAATTVPAQQQCSPPCFAPVAARPRAQTLWLCISAEQCARVGQLHKPFAEIAAVRARATVHLARTLVPEQATQASDVVTVRIAFGPIAFMRRDVDWLGSEPVDARDTFHLTPRTTAAAAAAAANYMQSHSAHSCVAPSVVSIELACTFETRQQAASSSLMRANMQVKADGDCAMQHDKGSNSRAILRAVPVSRSTHPPQLDCPCFVLISVVVIVAPRQRQMILRSPQRHGICLNSSVFDSASTRPRKGQLELAHISILRIVLRDRRYRTIRMSWRLVKDTGMRHFQTAVTRPNDAVGRACSCLNIAHGVECVCCVPRDRNHKGARCHVGKP</sequence>
<proteinExistence type="predicted"/>
<evidence type="ECO:0000313" key="2">
    <source>
        <dbReference type="Proteomes" id="UP000016933"/>
    </source>
</evidence>
<reference evidence="2" key="1">
    <citation type="journal article" date="2012" name="PLoS Genet.">
        <title>The genomes of the fungal plant pathogens Cladosporium fulvum and Dothistroma septosporum reveal adaptation to different hosts and lifestyles but also signatures of common ancestry.</title>
        <authorList>
            <person name="de Wit P.J.G.M."/>
            <person name="van der Burgt A."/>
            <person name="Oekmen B."/>
            <person name="Stergiopoulos I."/>
            <person name="Abd-Elsalam K.A."/>
            <person name="Aerts A.L."/>
            <person name="Bahkali A.H."/>
            <person name="Beenen H.G."/>
            <person name="Chettri P."/>
            <person name="Cox M.P."/>
            <person name="Datema E."/>
            <person name="de Vries R.P."/>
            <person name="Dhillon B."/>
            <person name="Ganley A.R."/>
            <person name="Griffiths S.A."/>
            <person name="Guo Y."/>
            <person name="Hamelin R.C."/>
            <person name="Henrissat B."/>
            <person name="Kabir M.S."/>
            <person name="Jashni M.K."/>
            <person name="Kema G."/>
            <person name="Klaubauf S."/>
            <person name="Lapidus A."/>
            <person name="Levasseur A."/>
            <person name="Lindquist E."/>
            <person name="Mehrabi R."/>
            <person name="Ohm R.A."/>
            <person name="Owen T.J."/>
            <person name="Salamov A."/>
            <person name="Schwelm A."/>
            <person name="Schijlen E."/>
            <person name="Sun H."/>
            <person name="van den Burg H.A."/>
            <person name="van Ham R.C.H.J."/>
            <person name="Zhang S."/>
            <person name="Goodwin S.B."/>
            <person name="Grigoriev I.V."/>
            <person name="Collemare J."/>
            <person name="Bradshaw R.E."/>
        </authorList>
    </citation>
    <scope>NUCLEOTIDE SEQUENCE [LARGE SCALE GENOMIC DNA]</scope>
    <source>
        <strain evidence="2">NZE10 / CBS 128990</strain>
    </source>
</reference>
<accession>N1PPP1</accession>
<organism evidence="1 2">
    <name type="scientific">Dothistroma septosporum (strain NZE10 / CBS 128990)</name>
    <name type="common">Red band needle blight fungus</name>
    <name type="synonym">Mycosphaerella pini</name>
    <dbReference type="NCBI Taxonomy" id="675120"/>
    <lineage>
        <taxon>Eukaryota</taxon>
        <taxon>Fungi</taxon>
        <taxon>Dikarya</taxon>
        <taxon>Ascomycota</taxon>
        <taxon>Pezizomycotina</taxon>
        <taxon>Dothideomycetes</taxon>
        <taxon>Dothideomycetidae</taxon>
        <taxon>Mycosphaerellales</taxon>
        <taxon>Mycosphaerellaceae</taxon>
        <taxon>Dothistroma</taxon>
    </lineage>
</organism>
<protein>
    <submittedName>
        <fullName evidence="1">Uncharacterized protein</fullName>
    </submittedName>
</protein>
<dbReference type="AlphaFoldDB" id="N1PPP1"/>
<keyword evidence="2" id="KW-1185">Reference proteome</keyword>
<dbReference type="HOGENOM" id="CLU_756555_0_0_1"/>
<gene>
    <name evidence="1" type="ORF">DOTSEDRAFT_34807</name>
</gene>
<dbReference type="Proteomes" id="UP000016933">
    <property type="component" value="Unassembled WGS sequence"/>
</dbReference>
<name>N1PPP1_DOTSN</name>
<evidence type="ECO:0000313" key="1">
    <source>
        <dbReference type="EMBL" id="EME44345.1"/>
    </source>
</evidence>
<dbReference type="EMBL" id="KB446539">
    <property type="protein sequence ID" value="EME44345.1"/>
    <property type="molecule type" value="Genomic_DNA"/>
</dbReference>
<reference evidence="1 2" key="2">
    <citation type="journal article" date="2012" name="PLoS Pathog.">
        <title>Diverse lifestyles and strategies of plant pathogenesis encoded in the genomes of eighteen Dothideomycetes fungi.</title>
        <authorList>
            <person name="Ohm R.A."/>
            <person name="Feau N."/>
            <person name="Henrissat B."/>
            <person name="Schoch C.L."/>
            <person name="Horwitz B.A."/>
            <person name="Barry K.W."/>
            <person name="Condon B.J."/>
            <person name="Copeland A.C."/>
            <person name="Dhillon B."/>
            <person name="Glaser F."/>
            <person name="Hesse C.N."/>
            <person name="Kosti I."/>
            <person name="LaButti K."/>
            <person name="Lindquist E.A."/>
            <person name="Lucas S."/>
            <person name="Salamov A.A."/>
            <person name="Bradshaw R.E."/>
            <person name="Ciuffetti L."/>
            <person name="Hamelin R.C."/>
            <person name="Kema G.H.J."/>
            <person name="Lawrence C."/>
            <person name="Scott J.A."/>
            <person name="Spatafora J.W."/>
            <person name="Turgeon B.G."/>
            <person name="de Wit P.J.G.M."/>
            <person name="Zhong S."/>
            <person name="Goodwin S.B."/>
            <person name="Grigoriev I.V."/>
        </authorList>
    </citation>
    <scope>NUCLEOTIDE SEQUENCE [LARGE SCALE GENOMIC DNA]</scope>
    <source>
        <strain evidence="2">NZE10 / CBS 128990</strain>
    </source>
</reference>